<dbReference type="KEGG" id="tbn:TBH_C1131"/>
<proteinExistence type="inferred from homology"/>
<dbReference type="NCBIfam" id="TIGR00613">
    <property type="entry name" value="reco"/>
    <property type="match status" value="1"/>
</dbReference>
<sequence>MSAPESTPAFVLHARRYGESHLILDMLTLSAGRLSLMARGAASPRSVRRGILQPFVPLQVEWSGKGSIPNLRQVDARGAHARLLGSALFSGFYVNELTTRLLGEHEPVPDLFIAYESCLRELAQGVEPDAALRQYELSLLEVLGYGVELETEAGSGHPVRAEYRYTYETEYGVRKLQASDSLQVGGDTLLALSARQPLDSRQCQEARRLMRHVIGYYLGNRPLRSRELFHTQQIQERH</sequence>
<keyword evidence="5 8" id="KW-0233">DNA recombination</keyword>
<evidence type="ECO:0000259" key="9">
    <source>
        <dbReference type="Pfam" id="PF11967"/>
    </source>
</evidence>
<evidence type="ECO:0000256" key="1">
    <source>
        <dbReference type="ARBA" id="ARBA00003065"/>
    </source>
</evidence>
<protein>
    <recommendedName>
        <fullName evidence="3 8">DNA repair protein RecO</fullName>
    </recommendedName>
    <alternativeName>
        <fullName evidence="7 8">Recombination protein O</fullName>
    </alternativeName>
</protein>
<dbReference type="Gene3D" id="2.40.50.140">
    <property type="entry name" value="Nucleic acid-binding proteins"/>
    <property type="match status" value="1"/>
</dbReference>
<dbReference type="GO" id="GO:0043590">
    <property type="term" value="C:bacterial nucleoid"/>
    <property type="evidence" value="ECO:0007669"/>
    <property type="project" value="TreeGrafter"/>
</dbReference>
<dbReference type="InterPro" id="IPR003717">
    <property type="entry name" value="RecO"/>
</dbReference>
<reference evidence="10 11" key="1">
    <citation type="journal article" date="2014" name="PLoS ONE">
        <title>Physiological and genomic features of a novel sulfur-oxidizing gammaproteobacterium belonging to a previously uncultivated symbiotic lineage isolated from a hydrothermal vent.</title>
        <authorList>
            <person name="Nunoura T."/>
            <person name="Takaki Y."/>
            <person name="Kazama H."/>
            <person name="Kakuta J."/>
            <person name="Shimamura S."/>
            <person name="Makita H."/>
            <person name="Hirai M."/>
            <person name="Miyazaki M."/>
            <person name="Takai K."/>
        </authorList>
    </citation>
    <scope>NUCLEOTIDE SEQUENCE [LARGE SCALE GENOMIC DNA]</scope>
    <source>
        <strain evidence="10 11">Hiromi1</strain>
    </source>
</reference>
<dbReference type="InterPro" id="IPR022572">
    <property type="entry name" value="DNA_rep/recomb_RecO_N"/>
</dbReference>
<evidence type="ECO:0000256" key="5">
    <source>
        <dbReference type="ARBA" id="ARBA00023172"/>
    </source>
</evidence>
<dbReference type="InterPro" id="IPR037278">
    <property type="entry name" value="ARFGAP/RecO"/>
</dbReference>
<dbReference type="SUPFAM" id="SSF50249">
    <property type="entry name" value="Nucleic acid-binding proteins"/>
    <property type="match status" value="1"/>
</dbReference>
<dbReference type="Pfam" id="PF11967">
    <property type="entry name" value="RecO_N"/>
    <property type="match status" value="1"/>
</dbReference>
<evidence type="ECO:0000256" key="3">
    <source>
        <dbReference type="ARBA" id="ARBA00021310"/>
    </source>
</evidence>
<evidence type="ECO:0000256" key="8">
    <source>
        <dbReference type="HAMAP-Rule" id="MF_00201"/>
    </source>
</evidence>
<evidence type="ECO:0000256" key="7">
    <source>
        <dbReference type="ARBA" id="ARBA00033409"/>
    </source>
</evidence>
<dbReference type="Proteomes" id="UP000031631">
    <property type="component" value="Chromosome"/>
</dbReference>
<dbReference type="EMBL" id="AP012273">
    <property type="protein sequence ID" value="BAO44059.1"/>
    <property type="molecule type" value="Genomic_DNA"/>
</dbReference>
<feature type="domain" description="DNA replication/recombination mediator RecO N-terminal" evidence="9">
    <location>
        <begin position="5"/>
        <end position="75"/>
    </location>
</feature>
<dbReference type="RefSeq" id="WP_041066478.1">
    <property type="nucleotide sequence ID" value="NZ_AP012273.1"/>
</dbReference>
<dbReference type="AlphaFoldDB" id="A0A7U6GI38"/>
<keyword evidence="11" id="KW-1185">Reference proteome</keyword>
<dbReference type="InterPro" id="IPR012340">
    <property type="entry name" value="NA-bd_OB-fold"/>
</dbReference>
<dbReference type="HAMAP" id="MF_00201">
    <property type="entry name" value="RecO"/>
    <property type="match status" value="1"/>
</dbReference>
<evidence type="ECO:0000256" key="6">
    <source>
        <dbReference type="ARBA" id="ARBA00023204"/>
    </source>
</evidence>
<dbReference type="GO" id="GO:0006302">
    <property type="term" value="P:double-strand break repair"/>
    <property type="evidence" value="ECO:0007669"/>
    <property type="project" value="TreeGrafter"/>
</dbReference>
<keyword evidence="6 8" id="KW-0234">DNA repair</keyword>
<evidence type="ECO:0000313" key="10">
    <source>
        <dbReference type="EMBL" id="BAO44059.1"/>
    </source>
</evidence>
<dbReference type="PANTHER" id="PTHR33991:SF1">
    <property type="entry name" value="DNA REPAIR PROTEIN RECO"/>
    <property type="match status" value="1"/>
</dbReference>
<accession>A0A7U6GI38</accession>
<dbReference type="Gene3D" id="1.20.1440.120">
    <property type="entry name" value="Recombination protein O, C-terminal domain"/>
    <property type="match status" value="1"/>
</dbReference>
<name>A0A7U6GI38_9GAMM</name>
<gene>
    <name evidence="8" type="primary">recO</name>
    <name evidence="10" type="ORF">TBH_C1131</name>
</gene>
<dbReference type="GO" id="GO:0006310">
    <property type="term" value="P:DNA recombination"/>
    <property type="evidence" value="ECO:0007669"/>
    <property type="project" value="UniProtKB-UniRule"/>
</dbReference>
<comment type="similarity">
    <text evidence="2 8">Belongs to the RecO family.</text>
</comment>
<dbReference type="Pfam" id="PF02565">
    <property type="entry name" value="RecO_C"/>
    <property type="match status" value="1"/>
</dbReference>
<evidence type="ECO:0000256" key="2">
    <source>
        <dbReference type="ARBA" id="ARBA00007452"/>
    </source>
</evidence>
<dbReference type="SUPFAM" id="SSF57863">
    <property type="entry name" value="ArfGap/RecO-like zinc finger"/>
    <property type="match status" value="1"/>
</dbReference>
<evidence type="ECO:0000313" key="11">
    <source>
        <dbReference type="Proteomes" id="UP000031631"/>
    </source>
</evidence>
<evidence type="ECO:0000256" key="4">
    <source>
        <dbReference type="ARBA" id="ARBA00022763"/>
    </source>
</evidence>
<dbReference type="InterPro" id="IPR042242">
    <property type="entry name" value="RecO_C"/>
</dbReference>
<keyword evidence="4 8" id="KW-0227">DNA damage</keyword>
<organism evidence="10 11">
    <name type="scientific">Thiolapillus brandeum</name>
    <dbReference type="NCBI Taxonomy" id="1076588"/>
    <lineage>
        <taxon>Bacteria</taxon>
        <taxon>Pseudomonadati</taxon>
        <taxon>Pseudomonadota</taxon>
        <taxon>Gammaproteobacteria</taxon>
        <taxon>Chromatiales</taxon>
        <taxon>Sedimenticolaceae</taxon>
        <taxon>Thiolapillus</taxon>
    </lineage>
</organism>
<comment type="function">
    <text evidence="1 8">Involved in DNA repair and RecF pathway recombination.</text>
</comment>
<dbReference type="PANTHER" id="PTHR33991">
    <property type="entry name" value="DNA REPAIR PROTEIN RECO"/>
    <property type="match status" value="1"/>
</dbReference>